<dbReference type="GeneID" id="101859097"/>
<evidence type="ECO:0000313" key="2">
    <source>
        <dbReference type="Proteomes" id="UP000694888"/>
    </source>
</evidence>
<dbReference type="Gene3D" id="1.20.140.150">
    <property type="match status" value="1"/>
</dbReference>
<feature type="transmembrane region" description="Helical" evidence="1">
    <location>
        <begin position="56"/>
        <end position="77"/>
    </location>
</feature>
<feature type="transmembrane region" description="Helical" evidence="1">
    <location>
        <begin position="12"/>
        <end position="32"/>
    </location>
</feature>
<gene>
    <name evidence="3" type="primary">LOC101859097</name>
</gene>
<keyword evidence="1" id="KW-0812">Transmembrane</keyword>
<keyword evidence="2" id="KW-1185">Reference proteome</keyword>
<sequence>MESTTLLKIAGLLFGFIGFTVSAVGMGTGKWIDSILVEIGPFCSNTIGTAVEAVEAMTLMGEIMAGFGLCLGFVTILPGQNQITVGQTVLGPKATGGCFTIAGFIMYIGVIIWGTKVYSLLKVFGPLGYSFYLCCAGGSILLVGGLLFFLSARGSQLSPNQTRLIP</sequence>
<proteinExistence type="predicted"/>
<feature type="transmembrane region" description="Helical" evidence="1">
    <location>
        <begin position="98"/>
        <end position="115"/>
    </location>
</feature>
<name>A0ABM0JM28_APLCA</name>
<keyword evidence="1" id="KW-0472">Membrane</keyword>
<protein>
    <submittedName>
        <fullName evidence="3">Uncharacterized protein LOC101859097</fullName>
    </submittedName>
</protein>
<feature type="transmembrane region" description="Helical" evidence="1">
    <location>
        <begin position="127"/>
        <end position="150"/>
    </location>
</feature>
<accession>A0ABM0JM28</accession>
<dbReference type="Proteomes" id="UP000694888">
    <property type="component" value="Unplaced"/>
</dbReference>
<reference evidence="3" key="1">
    <citation type="submission" date="2025-08" db="UniProtKB">
        <authorList>
            <consortium name="RefSeq"/>
        </authorList>
    </citation>
    <scope>IDENTIFICATION</scope>
</reference>
<dbReference type="RefSeq" id="XP_005096870.1">
    <property type="nucleotide sequence ID" value="XM_005096813.3"/>
</dbReference>
<keyword evidence="1" id="KW-1133">Transmembrane helix</keyword>
<evidence type="ECO:0000256" key="1">
    <source>
        <dbReference type="SAM" id="Phobius"/>
    </source>
</evidence>
<organism evidence="2 3">
    <name type="scientific">Aplysia californica</name>
    <name type="common">California sea hare</name>
    <dbReference type="NCBI Taxonomy" id="6500"/>
    <lineage>
        <taxon>Eukaryota</taxon>
        <taxon>Metazoa</taxon>
        <taxon>Spiralia</taxon>
        <taxon>Lophotrochozoa</taxon>
        <taxon>Mollusca</taxon>
        <taxon>Gastropoda</taxon>
        <taxon>Heterobranchia</taxon>
        <taxon>Euthyneura</taxon>
        <taxon>Tectipleura</taxon>
        <taxon>Aplysiida</taxon>
        <taxon>Aplysioidea</taxon>
        <taxon>Aplysiidae</taxon>
        <taxon>Aplysia</taxon>
    </lineage>
</organism>
<evidence type="ECO:0000313" key="3">
    <source>
        <dbReference type="RefSeq" id="XP_005096870.1"/>
    </source>
</evidence>